<dbReference type="RefSeq" id="WP_188596691.1">
    <property type="nucleotide sequence ID" value="NZ_BMNL01000003.1"/>
</dbReference>
<dbReference type="GO" id="GO:0004022">
    <property type="term" value="F:alcohol dehydrogenase (NAD+) activity"/>
    <property type="evidence" value="ECO:0007669"/>
    <property type="project" value="TreeGrafter"/>
</dbReference>
<evidence type="ECO:0000313" key="5">
    <source>
        <dbReference type="Proteomes" id="UP000610960"/>
    </source>
</evidence>
<comment type="caution">
    <text evidence="4">The sequence shown here is derived from an EMBL/GenBank/DDBJ whole genome shotgun (WGS) entry which is preliminary data.</text>
</comment>
<proteinExistence type="predicted"/>
<dbReference type="InterPro" id="IPR039697">
    <property type="entry name" value="Alcohol_dehydrogenase_Fe"/>
</dbReference>
<dbReference type="OrthoDB" id="57329at2157"/>
<protein>
    <submittedName>
        <fullName evidence="4">Alcohol dehydrogenase</fullName>
    </submittedName>
</protein>
<dbReference type="Pfam" id="PF00465">
    <property type="entry name" value="Fe-ADH"/>
    <property type="match status" value="1"/>
</dbReference>
<sequence>MPIFTLPRKVIYQRDIYKDVGGILGRYLSGKVLVVVDPNVLSIHGDKIKEMLKGVEYTVWSEVSPEPSVNDVLNAYDKVRGDYSSILAIGGGSTIDFAKSLAYLLSVPGGDLRSLNPFEPINPRMTLIAMPTTSGTGSDASFGVVLTDDGRKLAMGNYDLVPMIIVLDPSFTPTQSSIIRATGLDALVHAFESLTANTATPLTDALAEKAIKMIIGNLGSAMTNDEVAKDSMHLAATMAGMAFSNSGTAMAHALGHAFGATFHVTHGTSVALFLPHAIRFNSADALARSKYEEVSRALGFGDDVDHLIKGLLEFYRKVGQPIKVSELGIKRDDYYSRLDEMVRKAMEDSELSFNPVIPGEDDLSSIFEGAY</sequence>
<reference evidence="4" key="2">
    <citation type="submission" date="2020-09" db="EMBL/GenBank/DDBJ databases">
        <authorList>
            <person name="Sun Q."/>
            <person name="Ohkuma M."/>
        </authorList>
    </citation>
    <scope>NUCLEOTIDE SEQUENCE</scope>
    <source>
        <strain evidence="4">JCM 10088</strain>
    </source>
</reference>
<dbReference type="SUPFAM" id="SSF56796">
    <property type="entry name" value="Dehydroquinate synthase-like"/>
    <property type="match status" value="1"/>
</dbReference>
<dbReference type="Gene3D" id="3.40.50.1970">
    <property type="match status" value="1"/>
</dbReference>
<evidence type="ECO:0000313" key="4">
    <source>
        <dbReference type="EMBL" id="GGP21552.1"/>
    </source>
</evidence>
<dbReference type="Pfam" id="PF25137">
    <property type="entry name" value="ADH_Fe_C"/>
    <property type="match status" value="1"/>
</dbReference>
<accession>A0A830GZI8</accession>
<keyword evidence="1" id="KW-0560">Oxidoreductase</keyword>
<dbReference type="AlphaFoldDB" id="A0A830GZI8"/>
<evidence type="ECO:0000259" key="2">
    <source>
        <dbReference type="Pfam" id="PF00465"/>
    </source>
</evidence>
<dbReference type="Gene3D" id="1.20.1090.10">
    <property type="entry name" value="Dehydroquinate synthase-like - alpha domain"/>
    <property type="match status" value="1"/>
</dbReference>
<dbReference type="GO" id="GO:0046872">
    <property type="term" value="F:metal ion binding"/>
    <property type="evidence" value="ECO:0007669"/>
    <property type="project" value="InterPro"/>
</dbReference>
<name>A0A830GZI8_9CREN</name>
<dbReference type="PANTHER" id="PTHR11496">
    <property type="entry name" value="ALCOHOL DEHYDROGENASE"/>
    <property type="match status" value="1"/>
</dbReference>
<dbReference type="PANTHER" id="PTHR11496:SF83">
    <property type="entry name" value="HYDROXYACID-OXOACID TRANSHYDROGENASE, MITOCHONDRIAL"/>
    <property type="match status" value="1"/>
</dbReference>
<dbReference type="InterPro" id="IPR056798">
    <property type="entry name" value="ADH_Fe_C"/>
</dbReference>
<organism evidence="4 5">
    <name type="scientific">Thermocladium modestius</name>
    <dbReference type="NCBI Taxonomy" id="62609"/>
    <lineage>
        <taxon>Archaea</taxon>
        <taxon>Thermoproteota</taxon>
        <taxon>Thermoprotei</taxon>
        <taxon>Thermoproteales</taxon>
        <taxon>Thermoproteaceae</taxon>
        <taxon>Thermocladium</taxon>
    </lineage>
</organism>
<gene>
    <name evidence="4" type="ORF">GCM10007981_13830</name>
</gene>
<dbReference type="Proteomes" id="UP000610960">
    <property type="component" value="Unassembled WGS sequence"/>
</dbReference>
<evidence type="ECO:0000259" key="3">
    <source>
        <dbReference type="Pfam" id="PF25137"/>
    </source>
</evidence>
<dbReference type="InterPro" id="IPR001670">
    <property type="entry name" value="ADH_Fe/GldA"/>
</dbReference>
<feature type="domain" description="Alcohol dehydrogenase iron-type/glycerol dehydrogenase GldA" evidence="2">
    <location>
        <begin position="7"/>
        <end position="169"/>
    </location>
</feature>
<evidence type="ECO:0000256" key="1">
    <source>
        <dbReference type="ARBA" id="ARBA00023002"/>
    </source>
</evidence>
<feature type="domain" description="Fe-containing alcohol dehydrogenase-like C-terminal" evidence="3">
    <location>
        <begin position="181"/>
        <end position="371"/>
    </location>
</feature>
<dbReference type="EMBL" id="BMNL01000003">
    <property type="protein sequence ID" value="GGP21552.1"/>
    <property type="molecule type" value="Genomic_DNA"/>
</dbReference>
<keyword evidence="5" id="KW-1185">Reference proteome</keyword>
<reference evidence="4" key="1">
    <citation type="journal article" date="2014" name="Int. J. Syst. Evol. Microbiol.">
        <title>Complete genome sequence of Corynebacterium casei LMG S-19264T (=DSM 44701T), isolated from a smear-ripened cheese.</title>
        <authorList>
            <consortium name="US DOE Joint Genome Institute (JGI-PGF)"/>
            <person name="Walter F."/>
            <person name="Albersmeier A."/>
            <person name="Kalinowski J."/>
            <person name="Ruckert C."/>
        </authorList>
    </citation>
    <scope>NUCLEOTIDE SEQUENCE</scope>
    <source>
        <strain evidence="4">JCM 10088</strain>
    </source>
</reference>